<dbReference type="AlphaFoldDB" id="A0AAI8BDJ9"/>
<dbReference type="EMBL" id="CP008727">
    <property type="protein sequence ID" value="AIO70064.1"/>
    <property type="molecule type" value="Genomic_DNA"/>
</dbReference>
<dbReference type="KEGG" id="bok:DM82_4088"/>
<evidence type="ECO:0000313" key="1">
    <source>
        <dbReference type="EMBL" id="AIO70064.1"/>
    </source>
</evidence>
<keyword evidence="2" id="KW-1185">Reference proteome</keyword>
<dbReference type="CDD" id="cd00657">
    <property type="entry name" value="Ferritin_like"/>
    <property type="match status" value="1"/>
</dbReference>
<dbReference type="InterPro" id="IPR009078">
    <property type="entry name" value="Ferritin-like_SF"/>
</dbReference>
<evidence type="ECO:0000313" key="2">
    <source>
        <dbReference type="Proteomes" id="UP000029424"/>
    </source>
</evidence>
<dbReference type="Pfam" id="PF05974">
    <property type="entry name" value="DUF892"/>
    <property type="match status" value="1"/>
</dbReference>
<protein>
    <submittedName>
        <fullName evidence="1">Protein yciE</fullName>
    </submittedName>
</protein>
<organism evidence="1 2">
    <name type="scientific">Burkholderia oklahomensis</name>
    <dbReference type="NCBI Taxonomy" id="342113"/>
    <lineage>
        <taxon>Bacteria</taxon>
        <taxon>Pseudomonadati</taxon>
        <taxon>Pseudomonadota</taxon>
        <taxon>Betaproteobacteria</taxon>
        <taxon>Burkholderiales</taxon>
        <taxon>Burkholderiaceae</taxon>
        <taxon>Burkholderia</taxon>
        <taxon>pseudomallei group</taxon>
    </lineage>
</organism>
<dbReference type="InterPro" id="IPR012347">
    <property type="entry name" value="Ferritin-like"/>
</dbReference>
<dbReference type="RefSeq" id="WP_025990408.1">
    <property type="nucleotide sequence ID" value="NZ_CADEQG010000001.1"/>
</dbReference>
<dbReference type="SUPFAM" id="SSF47240">
    <property type="entry name" value="Ferritin-like"/>
    <property type="match status" value="1"/>
</dbReference>
<dbReference type="InterPro" id="IPR010287">
    <property type="entry name" value="DUF892_YciF-like"/>
</dbReference>
<accession>A0AAI8BDJ9</accession>
<sequence>MTTPREHLEDWLRDAYAMERHAETMLKSQAARLDNYPVLRDRIRQHVETTLEQQRLLEGCLQRLEIAPSAIKDLAARIAAYGQAAGGVFVSDEVVKGAMAGYVFENLEIASYKTLIAAAQLAGEKEIRDCGERILKQEIDMAQWLSEHLPDIVVAFLERSASERGDAKR</sequence>
<reference evidence="1 2" key="1">
    <citation type="submission" date="2014-06" db="EMBL/GenBank/DDBJ databases">
        <authorList>
            <person name="Bishop-Lilly K.A."/>
            <person name="Broomall S.M."/>
            <person name="Chain P.S."/>
            <person name="Chertkov O."/>
            <person name="Coyne S.R."/>
            <person name="Daligault H.E."/>
            <person name="Davenport K.W."/>
            <person name="Erkkila T."/>
            <person name="Frey K.G."/>
            <person name="Gibbons H.S."/>
            <person name="Gu W."/>
            <person name="Jaissle J."/>
            <person name="Johnson S.L."/>
            <person name="Koroleva G.I."/>
            <person name="Ladner J.T."/>
            <person name="Lo C.-C."/>
            <person name="Minogue T.D."/>
            <person name="Munk C."/>
            <person name="Palacios G.F."/>
            <person name="Redden C.L."/>
            <person name="Rosenzweig C.N."/>
            <person name="Scholz M.B."/>
            <person name="Teshima H."/>
            <person name="Xu Y."/>
        </authorList>
    </citation>
    <scope>NUCLEOTIDE SEQUENCE [LARGE SCALE GENOMIC DNA]</scope>
    <source>
        <strain evidence="1 2">EO147</strain>
    </source>
</reference>
<proteinExistence type="predicted"/>
<dbReference type="Proteomes" id="UP000029424">
    <property type="component" value="Chromosome 2"/>
</dbReference>
<gene>
    <name evidence="1" type="primary">yciE</name>
    <name evidence="1" type="ORF">DM82_4088</name>
</gene>
<dbReference type="GeneID" id="60550074"/>
<name>A0AAI8BDJ9_9BURK</name>
<dbReference type="Gene3D" id="1.20.1260.10">
    <property type="match status" value="1"/>
</dbReference>